<dbReference type="GO" id="GO:0008654">
    <property type="term" value="P:phospholipid biosynthetic process"/>
    <property type="evidence" value="ECO:0007669"/>
    <property type="project" value="InterPro"/>
</dbReference>
<dbReference type="InterPro" id="IPR050187">
    <property type="entry name" value="Lipid_Phosphate_FormReg"/>
</dbReference>
<proteinExistence type="predicted"/>
<name>A0A2X3MMB1_9BACT</name>
<dbReference type="GO" id="GO:0016301">
    <property type="term" value="F:kinase activity"/>
    <property type="evidence" value="ECO:0007669"/>
    <property type="project" value="UniProtKB-KW"/>
</dbReference>
<dbReference type="NCBIfam" id="TIGR00147">
    <property type="entry name" value="YegS/Rv2252/BmrU family lipid kinase"/>
    <property type="match status" value="1"/>
</dbReference>
<dbReference type="SUPFAM" id="SSF111331">
    <property type="entry name" value="NAD kinase/diacylglycerol kinase-like"/>
    <property type="match status" value="1"/>
</dbReference>
<dbReference type="InterPro" id="IPR016064">
    <property type="entry name" value="NAD/diacylglycerol_kinase_sf"/>
</dbReference>
<dbReference type="Gene3D" id="3.40.50.10330">
    <property type="entry name" value="Probable inorganic polyphosphate/atp-NAD kinase, domain 1"/>
    <property type="match status" value="1"/>
</dbReference>
<dbReference type="InterPro" id="IPR001206">
    <property type="entry name" value="Diacylglycerol_kinase_cat_dom"/>
</dbReference>
<keyword evidence="2" id="KW-0547">Nucleotide-binding</keyword>
<dbReference type="AlphaFoldDB" id="A0A2X3MMB1"/>
<organism evidence="6 7">
    <name type="scientific">Candidatus Bipolaricaulis anaerobius</name>
    <dbReference type="NCBI Taxonomy" id="2026885"/>
    <lineage>
        <taxon>Bacteria</taxon>
        <taxon>Candidatus Bipolaricaulota</taxon>
        <taxon>Candidatus Bipolaricaulia</taxon>
        <taxon>Candidatus Bipolaricaulales</taxon>
        <taxon>Candidatus Bipolaricaulaceae</taxon>
        <taxon>Candidatus Bipolaricaulis</taxon>
    </lineage>
</organism>
<dbReference type="Gene3D" id="2.60.200.40">
    <property type="match status" value="1"/>
</dbReference>
<sequence length="291" mass="30520">MGQVHVVLNPAADRGRAGERREELSQALEAAGILAQVVLTDGPGHAIELARDAVRAGATVVAAAGGDGTVHEVGQALVGTDVALGILPMGSGNDYIRVLGIPRDLAGAAAILARGEVRIVDVANVNGQFSLNSVGMGIDGQIAADYLRMRALKGELGYLSATVLEVIRFRAFRAEVVGDGWTFTGKVLAVSVMNGSYAGGGYRLAPQACLDDGALDVGIIGDYPRVVRCVVLPKTRDGTYLDLARVHAKKAQRVSIRSDRPVPVHMDGELLPEPIQEIEVSLRPQALHVVA</sequence>
<dbReference type="SMART" id="SM00046">
    <property type="entry name" value="DAGKc"/>
    <property type="match status" value="1"/>
</dbReference>
<dbReference type="InterPro" id="IPR017438">
    <property type="entry name" value="ATP-NAD_kinase_N"/>
</dbReference>
<keyword evidence="3 6" id="KW-0418">Kinase</keyword>
<evidence type="ECO:0000313" key="7">
    <source>
        <dbReference type="Proteomes" id="UP000249818"/>
    </source>
</evidence>
<dbReference type="InterPro" id="IPR045540">
    <property type="entry name" value="YegS/DAGK_C"/>
</dbReference>
<accession>A0A2X3MMB1</accession>
<evidence type="ECO:0000259" key="5">
    <source>
        <dbReference type="PROSITE" id="PS50146"/>
    </source>
</evidence>
<dbReference type="RefSeq" id="WP_122031497.1">
    <property type="nucleotide sequence ID" value="NZ_LS483254.1"/>
</dbReference>
<dbReference type="Pfam" id="PF19279">
    <property type="entry name" value="YegS_C"/>
    <property type="match status" value="1"/>
</dbReference>
<dbReference type="KEGG" id="bana:BARAN1_1060"/>
<dbReference type="EMBL" id="LS483254">
    <property type="protein sequence ID" value="SQD93084.1"/>
    <property type="molecule type" value="Genomic_DNA"/>
</dbReference>
<evidence type="ECO:0000256" key="4">
    <source>
        <dbReference type="ARBA" id="ARBA00022840"/>
    </source>
</evidence>
<reference evidence="7" key="1">
    <citation type="submission" date="2018-05" db="EMBL/GenBank/DDBJ databases">
        <authorList>
            <person name="Hao L."/>
        </authorList>
    </citation>
    <scope>NUCLEOTIDE SEQUENCE [LARGE SCALE GENOMIC DNA]</scope>
</reference>
<dbReference type="OrthoDB" id="9786026at2"/>
<dbReference type="GO" id="GO:0005524">
    <property type="term" value="F:ATP binding"/>
    <property type="evidence" value="ECO:0007669"/>
    <property type="project" value="UniProtKB-KW"/>
</dbReference>
<dbReference type="PANTHER" id="PTHR12358">
    <property type="entry name" value="SPHINGOSINE KINASE"/>
    <property type="match status" value="1"/>
</dbReference>
<dbReference type="Pfam" id="PF00781">
    <property type="entry name" value="DAGK_cat"/>
    <property type="match status" value="1"/>
</dbReference>
<evidence type="ECO:0000256" key="3">
    <source>
        <dbReference type="ARBA" id="ARBA00022777"/>
    </source>
</evidence>
<dbReference type="InterPro" id="IPR005218">
    <property type="entry name" value="Diacylglycerol/lipid_kinase"/>
</dbReference>
<keyword evidence="7" id="KW-1185">Reference proteome</keyword>
<keyword evidence="4" id="KW-0067">ATP-binding</keyword>
<evidence type="ECO:0000256" key="2">
    <source>
        <dbReference type="ARBA" id="ARBA00022741"/>
    </source>
</evidence>
<feature type="domain" description="DAGKc" evidence="5">
    <location>
        <begin position="1"/>
        <end position="129"/>
    </location>
</feature>
<evidence type="ECO:0000256" key="1">
    <source>
        <dbReference type="ARBA" id="ARBA00022679"/>
    </source>
</evidence>
<evidence type="ECO:0000313" key="6">
    <source>
        <dbReference type="EMBL" id="SQD93084.1"/>
    </source>
</evidence>
<keyword evidence="1" id="KW-0808">Transferase</keyword>
<dbReference type="PROSITE" id="PS50146">
    <property type="entry name" value="DAGK"/>
    <property type="match status" value="1"/>
</dbReference>
<protein>
    <submittedName>
        <fullName evidence="6">Diacylglycerol kinase</fullName>
    </submittedName>
</protein>
<gene>
    <name evidence="6" type="ORF">BARAN1_1060</name>
</gene>
<dbReference type="PANTHER" id="PTHR12358:SF54">
    <property type="entry name" value="SPHINGOSINE KINASE RELATED PROTEIN"/>
    <property type="match status" value="1"/>
</dbReference>
<dbReference type="Proteomes" id="UP000249818">
    <property type="component" value="Chromosome BARAN1"/>
</dbReference>